<evidence type="ECO:0000313" key="1">
    <source>
        <dbReference type="EMBL" id="MCL1127934.1"/>
    </source>
</evidence>
<organism evidence="1 2">
    <name type="scientific">Shewanella surugensis</name>
    <dbReference type="NCBI Taxonomy" id="212020"/>
    <lineage>
        <taxon>Bacteria</taxon>
        <taxon>Pseudomonadati</taxon>
        <taxon>Pseudomonadota</taxon>
        <taxon>Gammaproteobacteria</taxon>
        <taxon>Alteromonadales</taxon>
        <taxon>Shewanellaceae</taxon>
        <taxon>Shewanella</taxon>
    </lineage>
</organism>
<sequence>MSGEILDLLLAGNLELNVRVTEGEYCKLEIKHGKVPALSHVSNHLYFYENNSDIVQVEGFTEQLAPKYLLSGAIDSGTHLFKLFRYVYSGKAEITKLKKVYFTLPELAPYFNNEISRNLEQNGDLSGNITIEPMDATVFKDDQVIKVGLKQYYRLSNNDGFKFTNSIILFFEFEKLITFSEIEKYLYKSKNLFTWITGFPITVSKIEVSDGDNNGTLYIPTVKNTSEHDLSYPNSFMLSGPLRKHFKIICESYFVKNEFEFEEIWSRTINLYNINGILEYETMLYTAILDKYCSYKVNKLNLDSMLDEDEYAKLMGKLSALISSDTELVKAFSKGIQTDLSNMAVLREAIPNRSTATFKQKVKKYLRCIGKNVTEVFFSNDDLHLIKGIRDRAAHGEVEQLSTDTVSNIYWKLRMLVTYLIYRDLGLSDNDFLEVISFTLNPLVLNCNIDKFKLDTKLQKGIVLPVSESVFSELSSSKQMPFCSYSESKSLRN</sequence>
<name>A0ABT0LJQ9_9GAMM</name>
<dbReference type="Proteomes" id="UP001203423">
    <property type="component" value="Unassembled WGS sequence"/>
</dbReference>
<dbReference type="EMBL" id="JAKIKS010000257">
    <property type="protein sequence ID" value="MCL1127934.1"/>
    <property type="molecule type" value="Genomic_DNA"/>
</dbReference>
<proteinExistence type="predicted"/>
<reference evidence="1 2" key="1">
    <citation type="submission" date="2022-01" db="EMBL/GenBank/DDBJ databases">
        <title>Whole genome-based taxonomy of the Shewanellaceae.</title>
        <authorList>
            <person name="Martin-Rodriguez A.J."/>
        </authorList>
    </citation>
    <scope>NUCLEOTIDE SEQUENCE [LARGE SCALE GENOMIC DNA]</scope>
    <source>
        <strain evidence="1 2">DSM 17177</strain>
    </source>
</reference>
<evidence type="ECO:0000313" key="2">
    <source>
        <dbReference type="Proteomes" id="UP001203423"/>
    </source>
</evidence>
<dbReference type="RefSeq" id="WP_248943358.1">
    <property type="nucleotide sequence ID" value="NZ_JAKIKS010000257.1"/>
</dbReference>
<comment type="caution">
    <text evidence="1">The sequence shown here is derived from an EMBL/GenBank/DDBJ whole genome shotgun (WGS) entry which is preliminary data.</text>
</comment>
<keyword evidence="2" id="KW-1185">Reference proteome</keyword>
<evidence type="ECO:0008006" key="3">
    <source>
        <dbReference type="Google" id="ProtNLM"/>
    </source>
</evidence>
<gene>
    <name evidence="1" type="ORF">L2764_26645</name>
</gene>
<protein>
    <recommendedName>
        <fullName evidence="3">ApeA N-terminal domain-containing protein</fullName>
    </recommendedName>
</protein>
<accession>A0ABT0LJQ9</accession>